<gene>
    <name evidence="3" type="ORF">DFR57_106110</name>
</gene>
<evidence type="ECO:0000313" key="4">
    <source>
        <dbReference type="Proteomes" id="UP000252585"/>
    </source>
</evidence>
<keyword evidence="3" id="KW-0282">Flagellum</keyword>
<evidence type="ECO:0000256" key="1">
    <source>
        <dbReference type="ARBA" id="ARBA00010577"/>
    </source>
</evidence>
<comment type="similarity">
    <text evidence="1">Belongs to the FlgD family.</text>
</comment>
<keyword evidence="4" id="KW-1185">Reference proteome</keyword>
<evidence type="ECO:0000313" key="3">
    <source>
        <dbReference type="EMBL" id="RCW70713.1"/>
    </source>
</evidence>
<dbReference type="RefSeq" id="WP_114352705.1">
    <property type="nucleotide sequence ID" value="NZ_QPJJ01000006.1"/>
</dbReference>
<keyword evidence="3" id="KW-0966">Cell projection</keyword>
<dbReference type="OrthoDB" id="280334at2"/>
<accession>A0A368XRX6</accession>
<dbReference type="Pfam" id="PF03963">
    <property type="entry name" value="FlgD"/>
    <property type="match status" value="1"/>
</dbReference>
<keyword evidence="3" id="KW-0969">Cilium</keyword>
<comment type="caution">
    <text evidence="3">The sequence shown here is derived from an EMBL/GenBank/DDBJ whole genome shotgun (WGS) entry which is preliminary data.</text>
</comment>
<keyword evidence="2" id="KW-1005">Bacterial flagellum biogenesis</keyword>
<dbReference type="Proteomes" id="UP000252585">
    <property type="component" value="Unassembled WGS sequence"/>
</dbReference>
<reference evidence="3 4" key="1">
    <citation type="submission" date="2018-07" db="EMBL/GenBank/DDBJ databases">
        <title>Genomic Encyclopedia of Type Strains, Phase IV (KMG-IV): sequencing the most valuable type-strain genomes for metagenomic binning, comparative biology and taxonomic classification.</title>
        <authorList>
            <person name="Goeker M."/>
        </authorList>
    </citation>
    <scope>NUCLEOTIDE SEQUENCE [LARGE SCALE GENOMIC DNA]</scope>
    <source>
        <strain evidence="3 4">DSM 27696</strain>
    </source>
</reference>
<organism evidence="3 4">
    <name type="scientific">Saliterribacillus persicus</name>
    <dbReference type="NCBI Taxonomy" id="930114"/>
    <lineage>
        <taxon>Bacteria</taxon>
        <taxon>Bacillati</taxon>
        <taxon>Bacillota</taxon>
        <taxon>Bacilli</taxon>
        <taxon>Bacillales</taxon>
        <taxon>Bacillaceae</taxon>
        <taxon>Saliterribacillus</taxon>
    </lineage>
</organism>
<dbReference type="EMBL" id="QPJJ01000006">
    <property type="protein sequence ID" value="RCW70713.1"/>
    <property type="molecule type" value="Genomic_DNA"/>
</dbReference>
<proteinExistence type="inferred from homology"/>
<dbReference type="InterPro" id="IPR005648">
    <property type="entry name" value="FlgD"/>
</dbReference>
<dbReference type="NCBIfam" id="NF007197">
    <property type="entry name" value="PRK09618.1"/>
    <property type="match status" value="1"/>
</dbReference>
<evidence type="ECO:0000256" key="2">
    <source>
        <dbReference type="ARBA" id="ARBA00022795"/>
    </source>
</evidence>
<protein>
    <submittedName>
        <fullName evidence="3">Flagellar basal-body rod modification protein FlgD</fullName>
    </submittedName>
</protein>
<dbReference type="AlphaFoldDB" id="A0A368XRX6"/>
<dbReference type="GO" id="GO:0044781">
    <property type="term" value="P:bacterial-type flagellum organization"/>
    <property type="evidence" value="ECO:0007669"/>
    <property type="project" value="UniProtKB-KW"/>
</dbReference>
<sequence>MTKIDPSLYLNNQSRGSFSNALGKDEFLKILMAQLQNQDPLNPMEDKEFISQMATFSSLEQMMNMSKSMDALVNNQSISPVIEYSHMIGKEVTYLKIDEETGEYVQPAEKVKSIVEAVSQQEGSAVLELDNGKAIYTDEVVRVNHPSS</sequence>
<name>A0A368XRX6_9BACI</name>